<evidence type="ECO:0000313" key="2">
    <source>
        <dbReference type="EMBL" id="MEN3234999.1"/>
    </source>
</evidence>
<sequence>MVGIADEIFAIDAGLVREIIDPLPPTRVAGARPHLPSVVNVRGAIIPLADLRVRFGLPPRAASPDTRIVVVELAIDGDPVCVGLTADKVHEVTEIQFSDARPMPRVGLAIRPDFVRTLIKWNDQFVIVPDLEAILA</sequence>
<proteinExistence type="predicted"/>
<dbReference type="EMBL" id="JAQYXP010000002">
    <property type="protein sequence ID" value="MEN3234999.1"/>
    <property type="molecule type" value="Genomic_DNA"/>
</dbReference>
<comment type="caution">
    <text evidence="2">The sequence shown here is derived from an EMBL/GenBank/DDBJ whole genome shotgun (WGS) entry which is preliminary data.</text>
</comment>
<dbReference type="SMART" id="SM00260">
    <property type="entry name" value="CheW"/>
    <property type="match status" value="1"/>
</dbReference>
<dbReference type="InterPro" id="IPR036061">
    <property type="entry name" value="CheW-like_dom_sf"/>
</dbReference>
<protein>
    <submittedName>
        <fullName evidence="2">Chemotaxis protein CheW</fullName>
    </submittedName>
</protein>
<dbReference type="PANTHER" id="PTHR22617">
    <property type="entry name" value="CHEMOTAXIS SENSOR HISTIDINE KINASE-RELATED"/>
    <property type="match status" value="1"/>
</dbReference>
<accession>A0ABU9ZWM8</accession>
<reference evidence="2 3" key="1">
    <citation type="journal article" date="2023" name="PLoS ONE">
        <title>Complete genome assembly of Hawai'i environmental nontuberculous mycobacteria reveals unexpected co-isolation with methylobacteria.</title>
        <authorList>
            <person name="Hendrix J."/>
            <person name="Epperson L.E."/>
            <person name="Tong E.I."/>
            <person name="Chan Y.L."/>
            <person name="Hasan N.A."/>
            <person name="Dawrs S.N."/>
            <person name="Norton G.J."/>
            <person name="Virdi R."/>
            <person name="Crooks J.L."/>
            <person name="Chan E.D."/>
            <person name="Honda J.R."/>
            <person name="Strong M."/>
        </authorList>
    </citation>
    <scope>NUCLEOTIDE SEQUENCE [LARGE SCALE GENOMIC DNA]</scope>
    <source>
        <strain evidence="2 3">NJH_HI04-1</strain>
    </source>
</reference>
<feature type="domain" description="CheW-like" evidence="1">
    <location>
        <begin position="1"/>
        <end position="136"/>
    </location>
</feature>
<dbReference type="PANTHER" id="PTHR22617:SF23">
    <property type="entry name" value="CHEMOTAXIS PROTEIN CHEW"/>
    <property type="match status" value="1"/>
</dbReference>
<keyword evidence="3" id="KW-1185">Reference proteome</keyword>
<dbReference type="PROSITE" id="PS50851">
    <property type="entry name" value="CHEW"/>
    <property type="match status" value="1"/>
</dbReference>
<dbReference type="Proteomes" id="UP001407347">
    <property type="component" value="Unassembled WGS sequence"/>
</dbReference>
<evidence type="ECO:0000313" key="3">
    <source>
        <dbReference type="Proteomes" id="UP001407347"/>
    </source>
</evidence>
<dbReference type="SUPFAM" id="SSF50341">
    <property type="entry name" value="CheW-like"/>
    <property type="match status" value="1"/>
</dbReference>
<evidence type="ECO:0000259" key="1">
    <source>
        <dbReference type="PROSITE" id="PS50851"/>
    </source>
</evidence>
<name>A0ABU9ZWM8_9HYPH</name>
<dbReference type="Pfam" id="PF01584">
    <property type="entry name" value="CheW"/>
    <property type="match status" value="1"/>
</dbReference>
<dbReference type="Gene3D" id="2.40.50.180">
    <property type="entry name" value="CheA-289, Domain 4"/>
    <property type="match status" value="1"/>
</dbReference>
<gene>
    <name evidence="2" type="ORF">PUR29_15495</name>
</gene>
<organism evidence="2 3">
    <name type="scientific">Methylobacterium ajmalii</name>
    <dbReference type="NCBI Taxonomy" id="2738439"/>
    <lineage>
        <taxon>Bacteria</taxon>
        <taxon>Pseudomonadati</taxon>
        <taxon>Pseudomonadota</taxon>
        <taxon>Alphaproteobacteria</taxon>
        <taxon>Hyphomicrobiales</taxon>
        <taxon>Methylobacteriaceae</taxon>
        <taxon>Methylobacterium</taxon>
    </lineage>
</organism>
<dbReference type="InterPro" id="IPR039315">
    <property type="entry name" value="CheW"/>
</dbReference>
<dbReference type="Gene3D" id="2.30.30.40">
    <property type="entry name" value="SH3 Domains"/>
    <property type="match status" value="1"/>
</dbReference>
<dbReference type="InterPro" id="IPR002545">
    <property type="entry name" value="CheW-lke_dom"/>
</dbReference>